<dbReference type="GO" id="GO:0047134">
    <property type="term" value="F:protein-disulfide reductase [NAD(P)H] activity"/>
    <property type="evidence" value="ECO:0007669"/>
    <property type="project" value="TreeGrafter"/>
</dbReference>
<evidence type="ECO:0000259" key="12">
    <source>
        <dbReference type="PROSITE" id="PS51674"/>
    </source>
</evidence>
<dbReference type="PANTHER" id="PTHR38839">
    <property type="entry name" value="TRANSCRIPTIONAL REGULATOR WHID-RELATED"/>
    <property type="match status" value="1"/>
</dbReference>
<feature type="binding site" evidence="11">
    <location>
        <position position="49"/>
    </location>
    <ligand>
        <name>[4Fe-4S] cluster</name>
        <dbReference type="ChEBI" id="CHEBI:49883"/>
    </ligand>
</feature>
<dbReference type="Proteomes" id="UP000295705">
    <property type="component" value="Unassembled WGS sequence"/>
</dbReference>
<feature type="domain" description="4Fe-4S Wbl-type" evidence="12">
    <location>
        <begin position="8"/>
        <end position="73"/>
    </location>
</feature>
<comment type="function">
    <text evidence="11">Acts as a transcriptional regulator. Probably redox-responsive. The apo- but not holo-form probably binds DNA.</text>
</comment>
<dbReference type="InterPro" id="IPR034768">
    <property type="entry name" value="4FE4S_WBL"/>
</dbReference>
<dbReference type="GO" id="GO:0035731">
    <property type="term" value="F:dinitrosyl-iron complex binding"/>
    <property type="evidence" value="ECO:0007669"/>
    <property type="project" value="UniProtKB-UniRule"/>
</dbReference>
<comment type="similarity">
    <text evidence="2 11">Belongs to the WhiB family.</text>
</comment>
<evidence type="ECO:0000256" key="5">
    <source>
        <dbReference type="ARBA" id="ARBA00023004"/>
    </source>
</evidence>
<dbReference type="GO" id="GO:0046872">
    <property type="term" value="F:metal ion binding"/>
    <property type="evidence" value="ECO:0007669"/>
    <property type="project" value="UniProtKB-KW"/>
</dbReference>
<comment type="cofactor">
    <cofactor evidence="11">
        <name>[4Fe-4S] cluster</name>
        <dbReference type="ChEBI" id="CHEBI:49883"/>
    </cofactor>
    <text evidence="11">Binds 1 [4Fe-4S] cluster per subunit. Following nitrosylation of the [4Fe-4S] cluster binds 1 [4Fe-8(NO)] cluster per subunit.</text>
</comment>
<dbReference type="RefSeq" id="WP_133828306.1">
    <property type="nucleotide sequence ID" value="NZ_BAABHR010000066.1"/>
</dbReference>
<proteinExistence type="inferred from homology"/>
<evidence type="ECO:0000256" key="1">
    <source>
        <dbReference type="ARBA" id="ARBA00004496"/>
    </source>
</evidence>
<keyword evidence="5 11" id="KW-0408">Iron</keyword>
<dbReference type="GO" id="GO:0003677">
    <property type="term" value="F:DNA binding"/>
    <property type="evidence" value="ECO:0007669"/>
    <property type="project" value="UniProtKB-UniRule"/>
</dbReference>
<evidence type="ECO:0000256" key="6">
    <source>
        <dbReference type="ARBA" id="ARBA00023014"/>
    </source>
</evidence>
<comment type="caution">
    <text evidence="13">The sequence shown here is derived from an EMBL/GenBank/DDBJ whole genome shotgun (WGS) entry which is preliminary data.</text>
</comment>
<dbReference type="GO" id="GO:0005737">
    <property type="term" value="C:cytoplasm"/>
    <property type="evidence" value="ECO:0007669"/>
    <property type="project" value="UniProtKB-SubCell"/>
</dbReference>
<evidence type="ECO:0000256" key="11">
    <source>
        <dbReference type="HAMAP-Rule" id="MF_01479"/>
    </source>
</evidence>
<evidence type="ECO:0000256" key="10">
    <source>
        <dbReference type="ARBA" id="ARBA00023163"/>
    </source>
</evidence>
<evidence type="ECO:0000256" key="9">
    <source>
        <dbReference type="ARBA" id="ARBA00023157"/>
    </source>
</evidence>
<keyword evidence="8 11" id="KW-0238">DNA-binding</keyword>
<evidence type="ECO:0000256" key="4">
    <source>
        <dbReference type="ARBA" id="ARBA00022723"/>
    </source>
</evidence>
<protein>
    <recommendedName>
        <fullName evidence="11">Transcriptional regulator WhiB</fullName>
    </recommendedName>
</protein>
<keyword evidence="3 11" id="KW-0004">4Fe-4S</keyword>
<feature type="binding site" evidence="11">
    <location>
        <position position="9"/>
    </location>
    <ligand>
        <name>[4Fe-4S] cluster</name>
        <dbReference type="ChEBI" id="CHEBI:49883"/>
    </ligand>
</feature>
<evidence type="ECO:0000256" key="3">
    <source>
        <dbReference type="ARBA" id="ARBA00022485"/>
    </source>
</evidence>
<dbReference type="AlphaFoldDB" id="A0A4R6V2C9"/>
<feature type="binding site" evidence="11">
    <location>
        <position position="43"/>
    </location>
    <ligand>
        <name>[4Fe-4S] cluster</name>
        <dbReference type="ChEBI" id="CHEBI:49883"/>
    </ligand>
</feature>
<feature type="binding site" evidence="11">
    <location>
        <position position="40"/>
    </location>
    <ligand>
        <name>[4Fe-4S] cluster</name>
        <dbReference type="ChEBI" id="CHEBI:49883"/>
    </ligand>
</feature>
<dbReference type="PROSITE" id="PS51674">
    <property type="entry name" value="4FE4S_WBL"/>
    <property type="match status" value="1"/>
</dbReference>
<keyword evidence="7 11" id="KW-0805">Transcription regulation</keyword>
<keyword evidence="11" id="KW-0963">Cytoplasm</keyword>
<dbReference type="OrthoDB" id="4954884at2"/>
<dbReference type="GO" id="GO:0051539">
    <property type="term" value="F:4 iron, 4 sulfur cluster binding"/>
    <property type="evidence" value="ECO:0007669"/>
    <property type="project" value="UniProtKB-UniRule"/>
</dbReference>
<keyword evidence="9 11" id="KW-1015">Disulfide bond</keyword>
<evidence type="ECO:0000313" key="14">
    <source>
        <dbReference type="Proteomes" id="UP000295705"/>
    </source>
</evidence>
<evidence type="ECO:0000256" key="8">
    <source>
        <dbReference type="ARBA" id="ARBA00023125"/>
    </source>
</evidence>
<gene>
    <name evidence="11" type="primary">whiB</name>
    <name evidence="13" type="ORF">EV188_106240</name>
</gene>
<dbReference type="GO" id="GO:0045892">
    <property type="term" value="P:negative regulation of DNA-templated transcription"/>
    <property type="evidence" value="ECO:0007669"/>
    <property type="project" value="TreeGrafter"/>
</dbReference>
<keyword evidence="4 11" id="KW-0479">Metal-binding</keyword>
<reference evidence="13 14" key="1">
    <citation type="submission" date="2019-03" db="EMBL/GenBank/DDBJ databases">
        <title>Genomic Encyclopedia of Type Strains, Phase IV (KMG-IV): sequencing the most valuable type-strain genomes for metagenomic binning, comparative biology and taxonomic classification.</title>
        <authorList>
            <person name="Goeker M."/>
        </authorList>
    </citation>
    <scope>NUCLEOTIDE SEQUENCE [LARGE SCALE GENOMIC DNA]</scope>
    <source>
        <strain evidence="13 14">DSM 45775</strain>
    </source>
</reference>
<dbReference type="Pfam" id="PF02467">
    <property type="entry name" value="Whib"/>
    <property type="match status" value="1"/>
</dbReference>
<comment type="subcellular location">
    <subcellularLocation>
        <location evidence="1 11">Cytoplasm</location>
    </subcellularLocation>
</comment>
<accession>A0A4R6V2C9</accession>
<dbReference type="GO" id="GO:0045454">
    <property type="term" value="P:cell redox homeostasis"/>
    <property type="evidence" value="ECO:0007669"/>
    <property type="project" value="TreeGrafter"/>
</dbReference>
<name>A0A4R6V2C9_9PSEU</name>
<evidence type="ECO:0000313" key="13">
    <source>
        <dbReference type="EMBL" id="TDQ54093.1"/>
    </source>
</evidence>
<keyword evidence="6 11" id="KW-0411">Iron-sulfur</keyword>
<organism evidence="13 14">
    <name type="scientific">Actinomycetospora succinea</name>
    <dbReference type="NCBI Taxonomy" id="663603"/>
    <lineage>
        <taxon>Bacteria</taxon>
        <taxon>Bacillati</taxon>
        <taxon>Actinomycetota</taxon>
        <taxon>Actinomycetes</taxon>
        <taxon>Pseudonocardiales</taxon>
        <taxon>Pseudonocardiaceae</taxon>
        <taxon>Actinomycetospora</taxon>
    </lineage>
</organism>
<evidence type="ECO:0000256" key="7">
    <source>
        <dbReference type="ARBA" id="ARBA00023015"/>
    </source>
</evidence>
<sequence>MRWQTRAACRDADPELFFPPSEDDTSTIVARHRMAVAPICQGCPVATECLRWALDTGQDYGLWAATTPTDRRAIRRARLAGVPDPVADSDPMCPACSLLFALPAVDGELCPTCRERTP</sequence>
<dbReference type="HAMAP" id="MF_01479">
    <property type="entry name" value="WhiB"/>
    <property type="match status" value="1"/>
</dbReference>
<comment type="PTM">
    <text evidence="11">Upon Fe-S cluster removal intramolecular disulfide bonds are formed.</text>
</comment>
<comment type="PTM">
    <text evidence="11">The Fe-S cluster can be nitrosylated by nitric oxide (NO).</text>
</comment>
<dbReference type="EMBL" id="SNYO01000006">
    <property type="protein sequence ID" value="TDQ54093.1"/>
    <property type="molecule type" value="Genomic_DNA"/>
</dbReference>
<evidence type="ECO:0000256" key="2">
    <source>
        <dbReference type="ARBA" id="ARBA00006597"/>
    </source>
</evidence>
<keyword evidence="10 11" id="KW-0804">Transcription</keyword>
<keyword evidence="14" id="KW-1185">Reference proteome</keyword>
<dbReference type="InterPro" id="IPR003482">
    <property type="entry name" value="Whib"/>
</dbReference>